<protein>
    <recommendedName>
        <fullName evidence="3">Tetratricopeptide repeat protein</fullName>
    </recommendedName>
</protein>
<accession>A0ABY2N357</accession>
<dbReference type="Gene3D" id="1.25.40.10">
    <property type="entry name" value="Tetratricopeptide repeat domain"/>
    <property type="match status" value="1"/>
</dbReference>
<comment type="caution">
    <text evidence="1">The sequence shown here is derived from an EMBL/GenBank/DDBJ whole genome shotgun (WGS) entry which is preliminary data.</text>
</comment>
<dbReference type="Pfam" id="PF13181">
    <property type="entry name" value="TPR_8"/>
    <property type="match status" value="2"/>
</dbReference>
<reference evidence="2" key="1">
    <citation type="journal article" date="2019" name="PLoS Negl. Trop. Dis.">
        <title>Revisiting the worldwide diversity of Leptospira species in the environment.</title>
        <authorList>
            <person name="Vincent A.T."/>
            <person name="Schiettekatte O."/>
            <person name="Bourhy P."/>
            <person name="Veyrier F.J."/>
            <person name="Picardeau M."/>
        </authorList>
    </citation>
    <scope>NUCLEOTIDE SEQUENCE [LARGE SCALE GENOMIC DNA]</scope>
    <source>
        <strain evidence="2">201702407</strain>
    </source>
</reference>
<evidence type="ECO:0000313" key="2">
    <source>
        <dbReference type="Proteomes" id="UP000297422"/>
    </source>
</evidence>
<sequence length="350" mass="40205">MKIIVFILLILVSINAYGKDRKYPKVVLFETDNSLLTVREDDSRQTSANEAEVAKIIKLSNESKYSEAKIMAEGMLRSVKSERLFYEYGKILLALGDLKNAKASFQNSLIQIFASELPEESLYMISAIFSSQGDIQESIQYLKYAIDRGFTDWNRIESDPLLEKLRRSKEWEVAKISLKQKLLIPLESNVVGAMTDLGPSTIVVYLICPNRKLVTFSEGDYDIEKKLYFGKWSLNQNKLELVTEKKCFAEGQGKAFVNHNDRPTYKSYRYAGCKAKDKKNSDLASTDFTLSKSSFAALFRQYYGEEFEVDGIGYRYHKFTNGFPIQCKDNFIPKSVKDLELETRQYLKAY</sequence>
<gene>
    <name evidence="1" type="ORF">EHQ90_10385</name>
</gene>
<dbReference type="EMBL" id="RQGT01000071">
    <property type="protein sequence ID" value="TGM14882.1"/>
    <property type="molecule type" value="Genomic_DNA"/>
</dbReference>
<evidence type="ECO:0008006" key="3">
    <source>
        <dbReference type="Google" id="ProtNLM"/>
    </source>
</evidence>
<proteinExistence type="predicted"/>
<evidence type="ECO:0000313" key="1">
    <source>
        <dbReference type="EMBL" id="TGM14882.1"/>
    </source>
</evidence>
<dbReference type="Proteomes" id="UP000297422">
    <property type="component" value="Unassembled WGS sequence"/>
</dbReference>
<name>A0ABY2N357_9LEPT</name>
<organism evidence="1 2">
    <name type="scientific">Leptospira stimsonii</name>
    <dbReference type="NCBI Taxonomy" id="2202203"/>
    <lineage>
        <taxon>Bacteria</taxon>
        <taxon>Pseudomonadati</taxon>
        <taxon>Spirochaetota</taxon>
        <taxon>Spirochaetia</taxon>
        <taxon>Leptospirales</taxon>
        <taxon>Leptospiraceae</taxon>
        <taxon>Leptospira</taxon>
    </lineage>
</organism>
<dbReference type="RefSeq" id="WP_135685080.1">
    <property type="nucleotide sequence ID" value="NZ_RQEQ01000025.1"/>
</dbReference>
<dbReference type="InterPro" id="IPR011990">
    <property type="entry name" value="TPR-like_helical_dom_sf"/>
</dbReference>
<keyword evidence="2" id="KW-1185">Reference proteome</keyword>
<dbReference type="InterPro" id="IPR019734">
    <property type="entry name" value="TPR_rpt"/>
</dbReference>